<gene>
    <name evidence="2" type="ORF">C8D89_10318</name>
</gene>
<dbReference type="CDD" id="cd02440">
    <property type="entry name" value="AdoMet_MTases"/>
    <property type="match status" value="1"/>
</dbReference>
<dbReference type="PANTHER" id="PTHR45036">
    <property type="entry name" value="METHYLTRANSFERASE LIKE 7B"/>
    <property type="match status" value="1"/>
</dbReference>
<keyword evidence="3" id="KW-1185">Reference proteome</keyword>
<dbReference type="EMBL" id="QEKW01000003">
    <property type="protein sequence ID" value="PVZ11688.1"/>
    <property type="molecule type" value="Genomic_DNA"/>
</dbReference>
<dbReference type="InterPro" id="IPR052356">
    <property type="entry name" value="Thiol_S-MT"/>
</dbReference>
<dbReference type="Pfam" id="PF08241">
    <property type="entry name" value="Methyltransf_11"/>
    <property type="match status" value="1"/>
</dbReference>
<feature type="domain" description="Methyltransferase type 11" evidence="1">
    <location>
        <begin position="62"/>
        <end position="155"/>
    </location>
</feature>
<name>A0A2U1FHP8_9PSEU</name>
<dbReference type="OrthoDB" id="65624at2"/>
<evidence type="ECO:0000259" key="1">
    <source>
        <dbReference type="Pfam" id="PF08241"/>
    </source>
</evidence>
<dbReference type="Gene3D" id="3.40.50.150">
    <property type="entry name" value="Vaccinia Virus protein VP39"/>
    <property type="match status" value="1"/>
</dbReference>
<protein>
    <submittedName>
        <fullName evidence="2">Methyltransferase family protein</fullName>
    </submittedName>
</protein>
<dbReference type="InterPro" id="IPR013216">
    <property type="entry name" value="Methyltransf_11"/>
</dbReference>
<organism evidence="2 3">
    <name type="scientific">Actinomycetospora cinnamomea</name>
    <dbReference type="NCBI Taxonomy" id="663609"/>
    <lineage>
        <taxon>Bacteria</taxon>
        <taxon>Bacillati</taxon>
        <taxon>Actinomycetota</taxon>
        <taxon>Actinomycetes</taxon>
        <taxon>Pseudonocardiales</taxon>
        <taxon>Pseudonocardiaceae</taxon>
        <taxon>Actinomycetospora</taxon>
    </lineage>
</organism>
<dbReference type="AlphaFoldDB" id="A0A2U1FHP8"/>
<reference evidence="2 3" key="1">
    <citation type="submission" date="2018-04" db="EMBL/GenBank/DDBJ databases">
        <title>Genomic Encyclopedia of Type Strains, Phase IV (KMG-IV): sequencing the most valuable type-strain genomes for metagenomic binning, comparative biology and taxonomic classification.</title>
        <authorList>
            <person name="Goeker M."/>
        </authorList>
    </citation>
    <scope>NUCLEOTIDE SEQUENCE [LARGE SCALE GENOMIC DNA]</scope>
    <source>
        <strain evidence="2 3">DSM 45771</strain>
    </source>
</reference>
<dbReference type="PANTHER" id="PTHR45036:SF1">
    <property type="entry name" value="METHYLTRANSFERASE LIKE 7A"/>
    <property type="match status" value="1"/>
</dbReference>
<keyword evidence="2" id="KW-0808">Transferase</keyword>
<dbReference type="RefSeq" id="WP_133251833.1">
    <property type="nucleotide sequence ID" value="NZ_QEKW01000003.1"/>
</dbReference>
<dbReference type="SUPFAM" id="SSF53335">
    <property type="entry name" value="S-adenosyl-L-methionine-dependent methyltransferases"/>
    <property type="match status" value="1"/>
</dbReference>
<dbReference type="GO" id="GO:0008757">
    <property type="term" value="F:S-adenosylmethionine-dependent methyltransferase activity"/>
    <property type="evidence" value="ECO:0007669"/>
    <property type="project" value="InterPro"/>
</dbReference>
<evidence type="ECO:0000313" key="2">
    <source>
        <dbReference type="EMBL" id="PVZ11688.1"/>
    </source>
</evidence>
<dbReference type="InterPro" id="IPR029063">
    <property type="entry name" value="SAM-dependent_MTases_sf"/>
</dbReference>
<dbReference type="Proteomes" id="UP000245639">
    <property type="component" value="Unassembled WGS sequence"/>
</dbReference>
<proteinExistence type="predicted"/>
<comment type="caution">
    <text evidence="2">The sequence shown here is derived from an EMBL/GenBank/DDBJ whole genome shotgun (WGS) entry which is preliminary data.</text>
</comment>
<evidence type="ECO:0000313" key="3">
    <source>
        <dbReference type="Proteomes" id="UP000245639"/>
    </source>
</evidence>
<accession>A0A2U1FHP8</accession>
<sequence>MPRPDTEIDESPSGDAGPAFDHGAVSRFNAWFFTAFAGYLNHVARDHKQQAFSGLQPGASVLEIGAGTGANLHHLPTGVHLYAVEPSLRMHDRLRRRCAAAGIEVTVLPVGAEAIPLPDASIDEVICSLVLCTAGDPDAVLAEVRRVLRPGGRFRFVEHVAAPRPGVRARVQRAIRRPWGWIFEGCDPHRATPDTVERAGFSEVRVERRRLRHSVFWPVNTAAWGIAVR</sequence>
<keyword evidence="2" id="KW-0489">Methyltransferase</keyword>
<dbReference type="GO" id="GO:0032259">
    <property type="term" value="P:methylation"/>
    <property type="evidence" value="ECO:0007669"/>
    <property type="project" value="UniProtKB-KW"/>
</dbReference>